<reference evidence="2 3" key="1">
    <citation type="submission" date="2017-11" db="EMBL/GenBank/DDBJ databases">
        <title>Isolation and Characterization of Methanofollis Species from Methane Seep Offshore SW Taiwan.</title>
        <authorList>
            <person name="Teng N.-H."/>
            <person name="Lai M.-C."/>
            <person name="Chen S.-C."/>
        </authorList>
    </citation>
    <scope>NUCLEOTIDE SEQUENCE [LARGE SCALE GENOMIC DNA]</scope>
    <source>
        <strain evidence="2 3">FWC-SCC2</strain>
    </source>
</reference>
<organism evidence="2 3">
    <name type="scientific">Methanofollis fontis</name>
    <dbReference type="NCBI Taxonomy" id="2052832"/>
    <lineage>
        <taxon>Archaea</taxon>
        <taxon>Methanobacteriati</taxon>
        <taxon>Methanobacteriota</taxon>
        <taxon>Stenosarchaea group</taxon>
        <taxon>Methanomicrobia</taxon>
        <taxon>Methanomicrobiales</taxon>
        <taxon>Methanomicrobiaceae</taxon>
        <taxon>Methanofollis</taxon>
    </lineage>
</organism>
<evidence type="ECO:0000313" key="2">
    <source>
        <dbReference type="EMBL" id="TAJ45309.1"/>
    </source>
</evidence>
<dbReference type="EMBL" id="PGCL01000001">
    <property type="protein sequence ID" value="TAJ45309.1"/>
    <property type="molecule type" value="Genomic_DNA"/>
</dbReference>
<name>A0A483CZ68_9EURY</name>
<evidence type="ECO:0000256" key="1">
    <source>
        <dbReference type="SAM" id="MobiDB-lite"/>
    </source>
</evidence>
<feature type="compositionally biased region" description="Low complexity" evidence="1">
    <location>
        <begin position="208"/>
        <end position="225"/>
    </location>
</feature>
<protein>
    <submittedName>
        <fullName evidence="2">Uncharacterized protein</fullName>
    </submittedName>
</protein>
<comment type="caution">
    <text evidence="2">The sequence shown here is derived from an EMBL/GenBank/DDBJ whole genome shotgun (WGS) entry which is preliminary data.</text>
</comment>
<gene>
    <name evidence="2" type="ORF">CUJ86_00750</name>
</gene>
<dbReference type="OrthoDB" id="112144at2157"/>
<dbReference type="RefSeq" id="WP_130645655.1">
    <property type="nucleotide sequence ID" value="NZ_PGCL01000001.1"/>
</dbReference>
<sequence>MVQPSTPRLLAVIIGLILLIAPLSAATVTMSPSTITEDTPITITVHDLADNSTFMIRVSASIPLDGDGRFQLSTNNLQMPFALDDGRVSIHAENVKAANLTARMGGRAITIFGDGENGVVDMNQMGDIPQGLISYITLEGVGLAASTPVVASVDLSGKKIGPDDSVVTFSVNGFTGGSADVKVYVDGVLVPTTPTTTAPSSSGGGGDDPVTTTEPEPESVTVTSPDSGCALSFESGALEGAESGDLSIWVSNRAVPEGWTAVKGPYAILPDGVTFNPSATISISMDGVGDDTSTAYTLLAWNGQAWNPLQSRIEGDVISAEIDEGGEFALATPPVVVTTAPAAGEPAETVTIIETTAAPTAEPTTTPAQSPLPLICTLGALGAAAAIIVGRR</sequence>
<dbReference type="AlphaFoldDB" id="A0A483CZ68"/>
<feature type="region of interest" description="Disordered" evidence="1">
    <location>
        <begin position="193"/>
        <end position="227"/>
    </location>
</feature>
<accession>A0A483CZ68</accession>
<proteinExistence type="predicted"/>
<keyword evidence="3" id="KW-1185">Reference proteome</keyword>
<evidence type="ECO:0000313" key="3">
    <source>
        <dbReference type="Proteomes" id="UP000292580"/>
    </source>
</evidence>
<dbReference type="Proteomes" id="UP000292580">
    <property type="component" value="Unassembled WGS sequence"/>
</dbReference>